<dbReference type="PANTHER" id="PTHR46382">
    <property type="entry name" value="PHOSPHATIDATE CYTIDYLYLTRANSFERASE"/>
    <property type="match status" value="1"/>
</dbReference>
<comment type="subcellular location">
    <subcellularLocation>
        <location evidence="2">Cell membrane</location>
        <topology evidence="2">Multi-pass membrane protein</topology>
    </subcellularLocation>
</comment>
<comment type="pathway">
    <text evidence="4">Lipid metabolism.</text>
</comment>
<protein>
    <recommendedName>
        <fullName evidence="7 18">Phosphatidate cytidylyltransferase</fullName>
        <ecNumber evidence="6 18">2.7.7.41</ecNumber>
    </recommendedName>
</protein>
<feature type="transmembrane region" description="Helical" evidence="19">
    <location>
        <begin position="64"/>
        <end position="85"/>
    </location>
</feature>
<dbReference type="AlphaFoldDB" id="A0A1R4FMA5"/>
<dbReference type="GO" id="GO:0005886">
    <property type="term" value="C:plasma membrane"/>
    <property type="evidence" value="ECO:0007669"/>
    <property type="project" value="UniProtKB-SubCell"/>
</dbReference>
<dbReference type="GO" id="GO:0016024">
    <property type="term" value="P:CDP-diacylglycerol biosynthetic process"/>
    <property type="evidence" value="ECO:0007669"/>
    <property type="project" value="UniProtKB-UniPathway"/>
</dbReference>
<evidence type="ECO:0000313" key="21">
    <source>
        <dbReference type="Proteomes" id="UP000195787"/>
    </source>
</evidence>
<feature type="transmembrane region" description="Helical" evidence="19">
    <location>
        <begin position="114"/>
        <end position="134"/>
    </location>
</feature>
<keyword evidence="17" id="KW-1208">Phospholipid metabolism</keyword>
<evidence type="ECO:0000256" key="4">
    <source>
        <dbReference type="ARBA" id="ARBA00005189"/>
    </source>
</evidence>
<evidence type="ECO:0000256" key="15">
    <source>
        <dbReference type="ARBA" id="ARBA00023136"/>
    </source>
</evidence>
<keyword evidence="13 19" id="KW-1133">Transmembrane helix</keyword>
<keyword evidence="9" id="KW-0444">Lipid biosynthesis</keyword>
<dbReference type="RefSeq" id="WP_234988444.1">
    <property type="nucleotide sequence ID" value="NZ_FUHU01000026.1"/>
</dbReference>
<evidence type="ECO:0000256" key="6">
    <source>
        <dbReference type="ARBA" id="ARBA00012487"/>
    </source>
</evidence>
<keyword evidence="14" id="KW-0443">Lipid metabolism</keyword>
<evidence type="ECO:0000256" key="5">
    <source>
        <dbReference type="ARBA" id="ARBA00010185"/>
    </source>
</evidence>
<proteinExistence type="inferred from homology"/>
<gene>
    <name evidence="20" type="ORF">CZ674_05260</name>
</gene>
<evidence type="ECO:0000256" key="18">
    <source>
        <dbReference type="RuleBase" id="RU003938"/>
    </source>
</evidence>
<evidence type="ECO:0000256" key="12">
    <source>
        <dbReference type="ARBA" id="ARBA00022695"/>
    </source>
</evidence>
<dbReference type="GO" id="GO:0004605">
    <property type="term" value="F:phosphatidate cytidylyltransferase activity"/>
    <property type="evidence" value="ECO:0007669"/>
    <property type="project" value="UniProtKB-EC"/>
</dbReference>
<dbReference type="UniPathway" id="UPA00557">
    <property type="reaction ID" value="UER00614"/>
</dbReference>
<evidence type="ECO:0000256" key="11">
    <source>
        <dbReference type="ARBA" id="ARBA00022692"/>
    </source>
</evidence>
<evidence type="ECO:0000256" key="3">
    <source>
        <dbReference type="ARBA" id="ARBA00005119"/>
    </source>
</evidence>
<comment type="similarity">
    <text evidence="5 18">Belongs to the CDS family.</text>
</comment>
<evidence type="ECO:0000256" key="13">
    <source>
        <dbReference type="ARBA" id="ARBA00022989"/>
    </source>
</evidence>
<evidence type="ECO:0000256" key="7">
    <source>
        <dbReference type="ARBA" id="ARBA00019373"/>
    </source>
</evidence>
<feature type="transmembrane region" description="Helical" evidence="19">
    <location>
        <begin position="177"/>
        <end position="202"/>
    </location>
</feature>
<feature type="transmembrane region" description="Helical" evidence="19">
    <location>
        <begin position="214"/>
        <end position="235"/>
    </location>
</feature>
<keyword evidence="10 18" id="KW-0808">Transferase</keyword>
<comment type="pathway">
    <text evidence="3 18">Phospholipid metabolism; CDP-diacylglycerol biosynthesis; CDP-diacylglycerol from sn-glycerol 3-phosphate: step 3/3.</text>
</comment>
<evidence type="ECO:0000256" key="10">
    <source>
        <dbReference type="ARBA" id="ARBA00022679"/>
    </source>
</evidence>
<dbReference type="PROSITE" id="PS01315">
    <property type="entry name" value="CDS"/>
    <property type="match status" value="1"/>
</dbReference>
<evidence type="ECO:0000256" key="19">
    <source>
        <dbReference type="SAM" id="Phobius"/>
    </source>
</evidence>
<keyword evidence="12 18" id="KW-0548">Nucleotidyltransferase</keyword>
<comment type="catalytic activity">
    <reaction evidence="1 18">
        <text>a 1,2-diacyl-sn-glycero-3-phosphate + CTP + H(+) = a CDP-1,2-diacyl-sn-glycerol + diphosphate</text>
        <dbReference type="Rhea" id="RHEA:16229"/>
        <dbReference type="ChEBI" id="CHEBI:15378"/>
        <dbReference type="ChEBI" id="CHEBI:33019"/>
        <dbReference type="ChEBI" id="CHEBI:37563"/>
        <dbReference type="ChEBI" id="CHEBI:58332"/>
        <dbReference type="ChEBI" id="CHEBI:58608"/>
        <dbReference type="EC" id="2.7.7.41"/>
    </reaction>
</comment>
<reference evidence="20 21" key="1">
    <citation type="submission" date="2017-02" db="EMBL/GenBank/DDBJ databases">
        <authorList>
            <person name="Peterson S.W."/>
        </authorList>
    </citation>
    <scope>NUCLEOTIDE SEQUENCE [LARGE SCALE GENOMIC DNA]</scope>
    <source>
        <strain evidence="20 21">LMG 22410</strain>
    </source>
</reference>
<keyword evidence="8" id="KW-1003">Cell membrane</keyword>
<feature type="transmembrane region" description="Helical" evidence="19">
    <location>
        <begin position="38"/>
        <end position="58"/>
    </location>
</feature>
<feature type="transmembrane region" description="Helical" evidence="19">
    <location>
        <begin position="92"/>
        <end position="108"/>
    </location>
</feature>
<keyword evidence="15 19" id="KW-0472">Membrane</keyword>
<evidence type="ECO:0000256" key="14">
    <source>
        <dbReference type="ARBA" id="ARBA00023098"/>
    </source>
</evidence>
<dbReference type="GeneID" id="303172618"/>
<evidence type="ECO:0000256" key="9">
    <source>
        <dbReference type="ARBA" id="ARBA00022516"/>
    </source>
</evidence>
<keyword evidence="16" id="KW-0594">Phospholipid biosynthesis</keyword>
<feature type="transmembrane region" description="Helical" evidence="19">
    <location>
        <begin position="146"/>
        <end position="171"/>
    </location>
</feature>
<dbReference type="EMBL" id="FUHU01000026">
    <property type="protein sequence ID" value="SJM57009.1"/>
    <property type="molecule type" value="Genomic_DNA"/>
</dbReference>
<evidence type="ECO:0000313" key="20">
    <source>
        <dbReference type="EMBL" id="SJM57009.1"/>
    </source>
</evidence>
<dbReference type="PANTHER" id="PTHR46382:SF1">
    <property type="entry name" value="PHOSPHATIDATE CYTIDYLYLTRANSFERASE"/>
    <property type="match status" value="1"/>
</dbReference>
<sequence length="306" mass="32920">MKRRPRSEDQGITEQIRLAREQVEAVNDRVNKKAGRNLPMAIAVALVLGLVVLVSVIFVKELFILVGVGLVGFALYELSSALRFAGRDVPRLPLLVGGTAVVPIAYFFGGQGLWLGVCATAVVVALWRAVELAVRPQTRTGFRAFVADIAAGVFCLAYVVVLGSFAVLLLSMPNGQWWLLAFLIVTVVVDTGALVSGVLLGRHKLAPRISPGKTWEGFIGAFILALVAGVLLALFMISQPWWFGLIFGGLIAIASSVGDLMESLIKRDLKIKDISTILPGHGGFLDRLDSVLPSAVVALGLYQWIY</sequence>
<evidence type="ECO:0000256" key="1">
    <source>
        <dbReference type="ARBA" id="ARBA00001698"/>
    </source>
</evidence>
<keyword evidence="11 18" id="KW-0812">Transmembrane</keyword>
<organism evidence="20 21">
    <name type="scientific">Agrococcus casei LMG 22410</name>
    <dbReference type="NCBI Taxonomy" id="1255656"/>
    <lineage>
        <taxon>Bacteria</taxon>
        <taxon>Bacillati</taxon>
        <taxon>Actinomycetota</taxon>
        <taxon>Actinomycetes</taxon>
        <taxon>Micrococcales</taxon>
        <taxon>Microbacteriaceae</taxon>
        <taxon>Agrococcus</taxon>
    </lineage>
</organism>
<evidence type="ECO:0000256" key="16">
    <source>
        <dbReference type="ARBA" id="ARBA00023209"/>
    </source>
</evidence>
<evidence type="ECO:0000256" key="8">
    <source>
        <dbReference type="ARBA" id="ARBA00022475"/>
    </source>
</evidence>
<evidence type="ECO:0000256" key="17">
    <source>
        <dbReference type="ARBA" id="ARBA00023264"/>
    </source>
</evidence>
<dbReference type="InterPro" id="IPR000374">
    <property type="entry name" value="PC_trans"/>
</dbReference>
<dbReference type="Pfam" id="PF01148">
    <property type="entry name" value="CTP_transf_1"/>
    <property type="match status" value="1"/>
</dbReference>
<evidence type="ECO:0000256" key="2">
    <source>
        <dbReference type="ARBA" id="ARBA00004651"/>
    </source>
</evidence>
<feature type="transmembrane region" description="Helical" evidence="19">
    <location>
        <begin position="241"/>
        <end position="261"/>
    </location>
</feature>
<dbReference type="Proteomes" id="UP000195787">
    <property type="component" value="Unassembled WGS sequence"/>
</dbReference>
<accession>A0A1R4FMA5</accession>
<keyword evidence="21" id="KW-1185">Reference proteome</keyword>
<name>A0A1R4FMA5_9MICO</name>
<dbReference type="EC" id="2.7.7.41" evidence="6 18"/>